<dbReference type="SUPFAM" id="SSF53613">
    <property type="entry name" value="Ribokinase-like"/>
    <property type="match status" value="1"/>
</dbReference>
<feature type="domain" description="Carbohydrate kinase PfkB" evidence="2">
    <location>
        <begin position="151"/>
        <end position="430"/>
    </location>
</feature>
<keyword evidence="4" id="KW-1185">Reference proteome</keyword>
<gene>
    <name evidence="3" type="ORF">KFL_002080070</name>
</gene>
<evidence type="ECO:0000313" key="4">
    <source>
        <dbReference type="Proteomes" id="UP000054558"/>
    </source>
</evidence>
<accession>A0A1Y1I1N9</accession>
<protein>
    <submittedName>
        <fullName evidence="3">Ribokinase pfkb superfamily</fullName>
    </submittedName>
</protein>
<dbReference type="Pfam" id="PF00294">
    <property type="entry name" value="PfkB"/>
    <property type="match status" value="1"/>
</dbReference>
<feature type="region of interest" description="Disordered" evidence="1">
    <location>
        <begin position="458"/>
        <end position="478"/>
    </location>
</feature>
<dbReference type="OrthoDB" id="415590at2759"/>
<evidence type="ECO:0000313" key="3">
    <source>
        <dbReference type="EMBL" id="GAQ84830.1"/>
    </source>
</evidence>
<evidence type="ECO:0000259" key="2">
    <source>
        <dbReference type="Pfam" id="PF00294"/>
    </source>
</evidence>
<reference evidence="3 4" key="1">
    <citation type="journal article" date="2014" name="Nat. Commun.">
        <title>Klebsormidium flaccidum genome reveals primary factors for plant terrestrial adaptation.</title>
        <authorList>
            <person name="Hori K."/>
            <person name="Maruyama F."/>
            <person name="Fujisawa T."/>
            <person name="Togashi T."/>
            <person name="Yamamoto N."/>
            <person name="Seo M."/>
            <person name="Sato S."/>
            <person name="Yamada T."/>
            <person name="Mori H."/>
            <person name="Tajima N."/>
            <person name="Moriyama T."/>
            <person name="Ikeuchi M."/>
            <person name="Watanabe M."/>
            <person name="Wada H."/>
            <person name="Kobayashi K."/>
            <person name="Saito M."/>
            <person name="Masuda T."/>
            <person name="Sasaki-Sekimoto Y."/>
            <person name="Mashiguchi K."/>
            <person name="Awai K."/>
            <person name="Shimojima M."/>
            <person name="Masuda S."/>
            <person name="Iwai M."/>
            <person name="Nobusawa T."/>
            <person name="Narise T."/>
            <person name="Kondo S."/>
            <person name="Saito H."/>
            <person name="Sato R."/>
            <person name="Murakawa M."/>
            <person name="Ihara Y."/>
            <person name="Oshima-Yamada Y."/>
            <person name="Ohtaka K."/>
            <person name="Satoh M."/>
            <person name="Sonobe K."/>
            <person name="Ishii M."/>
            <person name="Ohtani R."/>
            <person name="Kanamori-Sato M."/>
            <person name="Honoki R."/>
            <person name="Miyazaki D."/>
            <person name="Mochizuki H."/>
            <person name="Umetsu J."/>
            <person name="Higashi K."/>
            <person name="Shibata D."/>
            <person name="Kamiya Y."/>
            <person name="Sato N."/>
            <person name="Nakamura Y."/>
            <person name="Tabata S."/>
            <person name="Ida S."/>
            <person name="Kurokawa K."/>
            <person name="Ohta H."/>
        </authorList>
    </citation>
    <scope>NUCLEOTIDE SEQUENCE [LARGE SCALE GENOMIC DNA]</scope>
    <source>
        <strain evidence="3 4">NIES-2285</strain>
    </source>
</reference>
<keyword evidence="3" id="KW-0808">Transferase</keyword>
<dbReference type="GO" id="GO:0016301">
    <property type="term" value="F:kinase activity"/>
    <property type="evidence" value="ECO:0007669"/>
    <property type="project" value="UniProtKB-KW"/>
</dbReference>
<dbReference type="PANTHER" id="PTHR47826:SF1">
    <property type="entry name" value="OS03G0164700 PROTEIN"/>
    <property type="match status" value="1"/>
</dbReference>
<dbReference type="InterPro" id="IPR011611">
    <property type="entry name" value="PfkB_dom"/>
</dbReference>
<dbReference type="InterPro" id="IPR029056">
    <property type="entry name" value="Ribokinase-like"/>
</dbReference>
<name>A0A1Y1I1N9_KLENI</name>
<proteinExistence type="predicted"/>
<dbReference type="PANTHER" id="PTHR47826">
    <property type="entry name" value="OS03G0164700 PROTEIN"/>
    <property type="match status" value="1"/>
</dbReference>
<evidence type="ECO:0000256" key="1">
    <source>
        <dbReference type="SAM" id="MobiDB-lite"/>
    </source>
</evidence>
<dbReference type="EMBL" id="DF237157">
    <property type="protein sequence ID" value="GAQ84830.1"/>
    <property type="molecule type" value="Genomic_DNA"/>
</dbReference>
<sequence>MIGTEVLQTSSWRAPHLQLQKGQSIHEFSPTPGSFRHTFRAVILGGVVGRVDDLAKGHNDFRLVKLQDKLSAQQQTRPSKKRTSAKSLAATVVDASQSLDSGTDAGIIDVVTLGNLCVDIVKHVEELPPTDKPRRRAYMDAMVARPPPETQWEGGGNCNTAIAAARLGLRCTALGHIGEEVFGDFLRRVLASEGVGFQEVQESGEAPLGGEDYDGETLLCWVIIHPTDGHTFCSRFDFNKGPAFSRLTELPPAFEKLMSRSRAVFCNGFVYDELPPPTVHVALRKAREHGAAVFFDPGPRGEAFCKASDYKRECVETLMRLSDVVLMTAEEAETITGLRDQEAAAEALLNRGGAIQWVVIKDGGRGCHMTTHEGSFWLPAYRIDVADTVGCGDSFAAAVVLGFIRGEGPITTLALANAVGAATAMGVGAGRNVAQSDVLASILSDTERQQGVVTVRLKSGSRMDGNGASTSGDSGVGMSIERGVGVSRGSRTLLSTSNGLLLGESAEDLQENGAAEGRARPGEASWNGKRRYTSEVDETDAFLSEEGACSSWSGGGVSERLSPIEEIKRLQATSDGYVKMVDGEGQVFEVSFQVAAQAAAALLEHSKRGQALKLAMNEVGAA</sequence>
<organism evidence="3 4">
    <name type="scientific">Klebsormidium nitens</name>
    <name type="common">Green alga</name>
    <name type="synonym">Ulothrix nitens</name>
    <dbReference type="NCBI Taxonomy" id="105231"/>
    <lineage>
        <taxon>Eukaryota</taxon>
        <taxon>Viridiplantae</taxon>
        <taxon>Streptophyta</taxon>
        <taxon>Klebsormidiophyceae</taxon>
        <taxon>Klebsormidiales</taxon>
        <taxon>Klebsormidiaceae</taxon>
        <taxon>Klebsormidium</taxon>
    </lineage>
</organism>
<dbReference type="AlphaFoldDB" id="A0A1Y1I1N9"/>
<dbReference type="Gene3D" id="3.40.1190.20">
    <property type="match status" value="1"/>
</dbReference>
<dbReference type="Proteomes" id="UP000054558">
    <property type="component" value="Unassembled WGS sequence"/>
</dbReference>
<keyword evidence="3" id="KW-0418">Kinase</keyword>
<dbReference type="STRING" id="105231.A0A1Y1I1N9"/>